<dbReference type="PANTHER" id="PTHR44591">
    <property type="entry name" value="STRESS RESPONSE REGULATOR PROTEIN 1"/>
    <property type="match status" value="1"/>
</dbReference>
<proteinExistence type="predicted"/>
<dbReference type="InterPro" id="IPR001789">
    <property type="entry name" value="Sig_transdc_resp-reg_receiver"/>
</dbReference>
<dbReference type="SMART" id="SM00448">
    <property type="entry name" value="REC"/>
    <property type="match status" value="1"/>
</dbReference>
<sequence length="130" mass="14091">MTSEPGSCLRGKRILVVEDELLIAMTIEQILLDHGCEVLGPAPSVGAALRLIDRQPPEAALLDVNLSGHLSTPIAEELARRAIPYLLVTGYVELVLADPVLKRAPYLAKPFTPASLIHKMEQVFCRPAGE</sequence>
<gene>
    <name evidence="4" type="ORF">U1T56_10320</name>
</gene>
<dbReference type="InterPro" id="IPR050595">
    <property type="entry name" value="Bact_response_regulator"/>
</dbReference>
<accession>A0ABU8XQV3</accession>
<evidence type="ECO:0000313" key="4">
    <source>
        <dbReference type="EMBL" id="MEK0083547.1"/>
    </source>
</evidence>
<name>A0ABU8XQV3_9PROT</name>
<organism evidence="4 5">
    <name type="scientific">Benzoatithermus flavus</name>
    <dbReference type="NCBI Taxonomy" id="3108223"/>
    <lineage>
        <taxon>Bacteria</taxon>
        <taxon>Pseudomonadati</taxon>
        <taxon>Pseudomonadota</taxon>
        <taxon>Alphaproteobacteria</taxon>
        <taxon>Geminicoccales</taxon>
        <taxon>Geminicoccaceae</taxon>
        <taxon>Benzoatithermus</taxon>
    </lineage>
</organism>
<evidence type="ECO:0000259" key="3">
    <source>
        <dbReference type="PROSITE" id="PS50110"/>
    </source>
</evidence>
<evidence type="ECO:0000256" key="2">
    <source>
        <dbReference type="PROSITE-ProRule" id="PRU00169"/>
    </source>
</evidence>
<evidence type="ECO:0000313" key="5">
    <source>
        <dbReference type="Proteomes" id="UP001375743"/>
    </source>
</evidence>
<dbReference type="PANTHER" id="PTHR44591:SF24">
    <property type="entry name" value="PROTEIN-GLUTAMATE METHYLESTERASE_PROTEIN-GLUTAMINE GLUTAMINASE 1"/>
    <property type="match status" value="1"/>
</dbReference>
<dbReference type="InterPro" id="IPR011006">
    <property type="entry name" value="CheY-like_superfamily"/>
</dbReference>
<feature type="domain" description="Response regulatory" evidence="3">
    <location>
        <begin position="13"/>
        <end position="124"/>
    </location>
</feature>
<keyword evidence="5" id="KW-1185">Reference proteome</keyword>
<dbReference type="PROSITE" id="PS50110">
    <property type="entry name" value="RESPONSE_REGULATORY"/>
    <property type="match status" value="1"/>
</dbReference>
<reference evidence="4 5" key="1">
    <citation type="submission" date="2024-01" db="EMBL/GenBank/DDBJ databases">
        <title>Multi-omics insights into the function and evolution of sodium benzoate biodegradation pathways in Benzoatithermus flavus gen. nov., sp. nov. from hot spring.</title>
        <authorList>
            <person name="Hu C.-J."/>
            <person name="Li W.-J."/>
        </authorList>
    </citation>
    <scope>NUCLEOTIDE SEQUENCE [LARGE SCALE GENOMIC DNA]</scope>
    <source>
        <strain evidence="4 5">SYSU G07066</strain>
    </source>
</reference>
<dbReference type="Pfam" id="PF00072">
    <property type="entry name" value="Response_reg"/>
    <property type="match status" value="1"/>
</dbReference>
<protein>
    <submittedName>
        <fullName evidence="4">Response regulator</fullName>
    </submittedName>
</protein>
<dbReference type="SUPFAM" id="SSF52172">
    <property type="entry name" value="CheY-like"/>
    <property type="match status" value="1"/>
</dbReference>
<dbReference type="RefSeq" id="WP_418159395.1">
    <property type="nucleotide sequence ID" value="NZ_JBBLZC010000008.1"/>
</dbReference>
<dbReference type="EMBL" id="JBBLZC010000008">
    <property type="protein sequence ID" value="MEK0083547.1"/>
    <property type="molecule type" value="Genomic_DNA"/>
</dbReference>
<evidence type="ECO:0000256" key="1">
    <source>
        <dbReference type="ARBA" id="ARBA00022553"/>
    </source>
</evidence>
<dbReference type="Gene3D" id="3.40.50.2300">
    <property type="match status" value="1"/>
</dbReference>
<keyword evidence="1 2" id="KW-0597">Phosphoprotein</keyword>
<comment type="caution">
    <text evidence="4">The sequence shown here is derived from an EMBL/GenBank/DDBJ whole genome shotgun (WGS) entry which is preliminary data.</text>
</comment>
<feature type="modified residue" description="4-aspartylphosphate" evidence="2">
    <location>
        <position position="63"/>
    </location>
</feature>
<dbReference type="Proteomes" id="UP001375743">
    <property type="component" value="Unassembled WGS sequence"/>
</dbReference>